<dbReference type="Gene3D" id="1.25.10.10">
    <property type="entry name" value="Leucine-rich Repeat Variant"/>
    <property type="match status" value="1"/>
</dbReference>
<dbReference type="Pfam" id="PF00514">
    <property type="entry name" value="Arm"/>
    <property type="match status" value="1"/>
</dbReference>
<dbReference type="InterPro" id="IPR041257">
    <property type="entry name" value="APC_rep"/>
</dbReference>
<dbReference type="SUPFAM" id="SSF48371">
    <property type="entry name" value="ARM repeat"/>
    <property type="match status" value="1"/>
</dbReference>
<feature type="compositionally biased region" description="Basic residues" evidence="4">
    <location>
        <begin position="1574"/>
        <end position="1587"/>
    </location>
</feature>
<dbReference type="OrthoDB" id="5918429at2759"/>
<feature type="region of interest" description="Disordered" evidence="4">
    <location>
        <begin position="797"/>
        <end position="832"/>
    </location>
</feature>
<dbReference type="Pfam" id="PF18797">
    <property type="entry name" value="APC_rep"/>
    <property type="match status" value="1"/>
</dbReference>
<dbReference type="PANTHER" id="PTHR12607">
    <property type="entry name" value="ADENOMATOUS POLYPOSIS COLI PROTEIN FAMILY"/>
    <property type="match status" value="1"/>
</dbReference>
<dbReference type="GeneID" id="112688233"/>
<feature type="compositionally biased region" description="Low complexity" evidence="4">
    <location>
        <begin position="1805"/>
        <end position="1816"/>
    </location>
</feature>
<dbReference type="InterPro" id="IPR016024">
    <property type="entry name" value="ARM-type_fold"/>
</dbReference>
<dbReference type="GO" id="GO:0016342">
    <property type="term" value="C:catenin complex"/>
    <property type="evidence" value="ECO:0007669"/>
    <property type="project" value="TreeGrafter"/>
</dbReference>
<dbReference type="InterPro" id="IPR009223">
    <property type="entry name" value="APC_rpt"/>
</dbReference>
<feature type="compositionally biased region" description="Polar residues" evidence="4">
    <location>
        <begin position="1817"/>
        <end position="1827"/>
    </location>
</feature>
<feature type="compositionally biased region" description="Basic and acidic residues" evidence="4">
    <location>
        <begin position="145"/>
        <end position="158"/>
    </location>
</feature>
<keyword evidence="2" id="KW-0879">Wnt signaling pathway</keyword>
<gene>
    <name evidence="6" type="primary">LOC112688233</name>
</gene>
<feature type="compositionally biased region" description="Polar residues" evidence="4">
    <location>
        <begin position="805"/>
        <end position="826"/>
    </location>
</feature>
<dbReference type="Proteomes" id="UP000694846">
    <property type="component" value="Unplaced"/>
</dbReference>
<feature type="region of interest" description="Disordered" evidence="4">
    <location>
        <begin position="1251"/>
        <end position="1274"/>
    </location>
</feature>
<evidence type="ECO:0000313" key="5">
    <source>
        <dbReference type="Proteomes" id="UP000694846"/>
    </source>
</evidence>
<dbReference type="GO" id="GO:0007026">
    <property type="term" value="P:negative regulation of microtubule depolymerization"/>
    <property type="evidence" value="ECO:0007669"/>
    <property type="project" value="TreeGrafter"/>
</dbReference>
<accession>A0A8B8G3D8</accession>
<feature type="compositionally biased region" description="Basic and acidic residues" evidence="4">
    <location>
        <begin position="1618"/>
        <end position="1648"/>
    </location>
</feature>
<feature type="region of interest" description="Disordered" evidence="4">
    <location>
        <begin position="1165"/>
        <end position="1206"/>
    </location>
</feature>
<feature type="compositionally biased region" description="Low complexity" evidence="4">
    <location>
        <begin position="7"/>
        <end position="28"/>
    </location>
</feature>
<feature type="region of interest" description="Disordered" evidence="4">
    <location>
        <begin position="1666"/>
        <end position="1852"/>
    </location>
</feature>
<dbReference type="GO" id="GO:0007399">
    <property type="term" value="P:nervous system development"/>
    <property type="evidence" value="ECO:0007669"/>
    <property type="project" value="TreeGrafter"/>
</dbReference>
<feature type="compositionally biased region" description="Basic and acidic residues" evidence="4">
    <location>
        <begin position="1599"/>
        <end position="1610"/>
    </location>
</feature>
<feature type="region of interest" description="Disordered" evidence="4">
    <location>
        <begin position="1555"/>
        <end position="1648"/>
    </location>
</feature>
<feature type="compositionally biased region" description="Polar residues" evidence="4">
    <location>
        <begin position="1184"/>
        <end position="1196"/>
    </location>
</feature>
<dbReference type="GO" id="GO:0008013">
    <property type="term" value="F:beta-catenin binding"/>
    <property type="evidence" value="ECO:0007669"/>
    <property type="project" value="InterPro"/>
</dbReference>
<feature type="compositionally biased region" description="Polar residues" evidence="4">
    <location>
        <begin position="1791"/>
        <end position="1804"/>
    </location>
</feature>
<reference evidence="6" key="1">
    <citation type="submission" date="2025-08" db="UniProtKB">
        <authorList>
            <consortium name="RefSeq"/>
        </authorList>
    </citation>
    <scope>IDENTIFICATION</scope>
    <source>
        <tissue evidence="6">Whole body</tissue>
    </source>
</reference>
<dbReference type="RefSeq" id="XP_025417116.1">
    <property type="nucleotide sequence ID" value="XM_025561331.1"/>
</dbReference>
<dbReference type="GO" id="GO:0008017">
    <property type="term" value="F:microtubule binding"/>
    <property type="evidence" value="ECO:0007669"/>
    <property type="project" value="TreeGrafter"/>
</dbReference>
<feature type="compositionally biased region" description="Low complexity" evidence="4">
    <location>
        <begin position="1734"/>
        <end position="1754"/>
    </location>
</feature>
<dbReference type="PROSITE" id="PS50176">
    <property type="entry name" value="ARM_REPEAT"/>
    <property type="match status" value="1"/>
</dbReference>
<feature type="repeat" description="ARM" evidence="3">
    <location>
        <begin position="265"/>
        <end position="302"/>
    </location>
</feature>
<dbReference type="GO" id="GO:0016477">
    <property type="term" value="P:cell migration"/>
    <property type="evidence" value="ECO:0007669"/>
    <property type="project" value="TreeGrafter"/>
</dbReference>
<dbReference type="GO" id="GO:0007389">
    <property type="term" value="P:pattern specification process"/>
    <property type="evidence" value="ECO:0007669"/>
    <property type="project" value="TreeGrafter"/>
</dbReference>
<feature type="compositionally biased region" description="Polar residues" evidence="4">
    <location>
        <begin position="1681"/>
        <end position="1692"/>
    </location>
</feature>
<feature type="compositionally biased region" description="Low complexity" evidence="4">
    <location>
        <begin position="1835"/>
        <end position="1850"/>
    </location>
</feature>
<dbReference type="InterPro" id="IPR026818">
    <property type="entry name" value="Apc_fam"/>
</dbReference>
<sequence length="1900" mass="210351">MYSARQSRLPIRSSSSSRSSHISPSPSIDHVRSLSNPSRTRLSVINKNDNDHIQNNNNNHISESFNYGKIDFNDGKNNNVKTNKHSLSKHQYSLPYNTEDNRQANNWSVTQSFYDNKHIAKHSYNNNNSYLKIINEDQRIDKEKRSMAEDKEKDEAKISPDGCLPTPPGIMADKKFNMWHSVGPTNISSNSSLLRSQTSSLECEKEGLSMRSNSQQQLGAKVEIVYNLLSLLENNNSIQSSYQSVSVLLAMSKSPDCCAAMRQTGCVPLLVQIVHDMNADIVVRHNASQALKNIVTFNQDEKQGRRESRVYKLLESMREYCDTPVVVLKQLDISKHPITAIAALMKLSFDSQHRFAMCVLGAIYTVTRLIQVDHEVHGSEPDLEPNSECVTLRRYAGMALTNLTFGDATTKTLLCSFKQFLKVLILQLQIQCEDLRQVTASVLRNLSWRADPQSKEILRNVGAVKALMEASMKANKETTMKSFLSALWNFSAHSPENKEEICKVEGAIEFLIKTLSGIGSFKSVTIIENAGGILRNISCVIASHEEYRDILRHHNVLEMLMQQLQSPSLTIVSNACGTIWNLSARNICDQTTMINLGIIPMLRSLIHSKHKMIATGSSAALNNLMNAMPAYNAIQDMNIKMNTSVESTLQNSNDTHLKDCAEGTKPIANCDDLEVPLEPNVTKISQLLCNNIEISKNNPTSIVRNEESSTSKHNEEFVHHTDQNVSFDEKEKKSSIGYAETSLDEATNYSLLCEDDDNGEKALTGDTTQTYCTEGTPYNFSNAASYTDLRKCGIEDKNRNESDGAETSEQCTNIHNPGSDTPNGAQSKDEQKDGKMVTFETPMMFSRSSSIASLGSCEPQEGYIGSSAVSECSRVTSGLVTPSEIPDSPTPTVPPSPPCFKSNSIFDDSLTIFKEEKMPGKSSECTSLSSLTIDDDLREMKSQYIQGQNELPSLNKENNVMNVMNNKSLRSPSSDKTSKSFQLNQVGFLESPSSAFPYLQNKNPGFIPHVRSRLPVMVQNNSQVADRCSESIFSSNRITDNEGDEIVGFCTEGTPANISSATSHSDLSMIAPSEDGSETNVILRQSMKMVGKRRLYQTPSNKPMGNLNLQFNQTFAVSTSENLSSRSMLLDSPSTESHVSNSVNSSEIEDPVTVINNRMSTDSIDSEFSLDDSGKCDNRIPRSHSLQDARTLNSEPMSEDEDDDDNNALLDQCINAGIEKITNLKLTEEELPENEQQELLNQCIDSGIKMSAKSKSQMPVKKRTKKQDDDLTDEQQQELLESCIAAGIRNSKKSFKTKNDDSSDSDQVALLNECIATGMSNLQKSKPKETNGTLEINDEDLLKNCISQGIKNIERGSTRNKREIPVFNKYKKYYTPKSESEISESTSTITPGDYVCGVKNKHDESDESTWKDDETLTFSTLTSSYQSANTGESSRPKLIKLDKGEIGIISSLDFEDTHLDAIKPPSDMDSLLSMTTSVQSNCGFDKKRKISNERNDSLGSCTNLENINPPSYMDEFTDFEMENSTTSISSIHSEIVDQSNGAQYYTAVDDTTLVDDLPSSEMSSDPNYSSPAQVRRRLTPKQKRNMKKERYNTYTITSDDSRENSMEPETRPSTVNESDSHSSEDAVKKMSPKEKFQIKRSSEKDRFRTRTLADLDLTRIIQSQPVDNEFTSTEHSRNGVDESTTSEGTDGYSSDENDVITPVASARVVKPTEVKAVRGKKKSRGSGIPIVARSSPQPVSTVSKSSQSTPTKKPAPLKRQGTFVKEESRIPTPGSSGKKHTSVPNLVKPPSNKQSASTRASGVRNSISNNSLKSSSDQWTGSNSSLPTMGGVAKTNSNTSLNSNISATSSGCSIRTASGQKKEVGSKIATLWKKVEDTKKKNVIKKDNRVWISSNMNNRI</sequence>
<feature type="compositionally biased region" description="Polar residues" evidence="4">
    <location>
        <begin position="1560"/>
        <end position="1572"/>
    </location>
</feature>
<dbReference type="GO" id="GO:0005881">
    <property type="term" value="C:cytoplasmic microtubule"/>
    <property type="evidence" value="ECO:0007669"/>
    <property type="project" value="TreeGrafter"/>
</dbReference>
<feature type="compositionally biased region" description="Acidic residues" evidence="4">
    <location>
        <begin position="1197"/>
        <end position="1206"/>
    </location>
</feature>
<evidence type="ECO:0000256" key="3">
    <source>
        <dbReference type="PROSITE-ProRule" id="PRU00259"/>
    </source>
</evidence>
<feature type="region of interest" description="Disordered" evidence="4">
    <location>
        <begin position="145"/>
        <end position="164"/>
    </location>
</feature>
<organism evidence="5 6">
    <name type="scientific">Sipha flava</name>
    <name type="common">yellow sugarcane aphid</name>
    <dbReference type="NCBI Taxonomy" id="143950"/>
    <lineage>
        <taxon>Eukaryota</taxon>
        <taxon>Metazoa</taxon>
        <taxon>Ecdysozoa</taxon>
        <taxon>Arthropoda</taxon>
        <taxon>Hexapoda</taxon>
        <taxon>Insecta</taxon>
        <taxon>Pterygota</taxon>
        <taxon>Neoptera</taxon>
        <taxon>Paraneoptera</taxon>
        <taxon>Hemiptera</taxon>
        <taxon>Sternorrhyncha</taxon>
        <taxon>Aphidomorpha</taxon>
        <taxon>Aphidoidea</taxon>
        <taxon>Aphididae</taxon>
        <taxon>Sipha</taxon>
    </lineage>
</organism>
<dbReference type="InterPro" id="IPR011989">
    <property type="entry name" value="ARM-like"/>
</dbReference>
<feature type="region of interest" description="Disordered" evidence="4">
    <location>
        <begin position="1"/>
        <end position="37"/>
    </location>
</feature>
<dbReference type="GO" id="GO:0090090">
    <property type="term" value="P:negative regulation of canonical Wnt signaling pathway"/>
    <property type="evidence" value="ECO:0007669"/>
    <property type="project" value="TreeGrafter"/>
</dbReference>
<dbReference type="Pfam" id="PF05923">
    <property type="entry name" value="APC_r"/>
    <property type="match status" value="2"/>
</dbReference>
<proteinExistence type="inferred from homology"/>
<dbReference type="GO" id="GO:0016055">
    <property type="term" value="P:Wnt signaling pathway"/>
    <property type="evidence" value="ECO:0007669"/>
    <property type="project" value="UniProtKB-KW"/>
</dbReference>
<name>A0A8B8G3D8_9HEMI</name>
<dbReference type="InterPro" id="IPR000225">
    <property type="entry name" value="Armadillo"/>
</dbReference>
<protein>
    <submittedName>
        <fullName evidence="6">Uncharacterized protein LOC112688233 isoform X1</fullName>
    </submittedName>
</protein>
<dbReference type="PANTHER" id="PTHR12607:SF12">
    <property type="entry name" value="APC-LIKE, ISOFORM A-RELATED"/>
    <property type="match status" value="1"/>
</dbReference>
<evidence type="ECO:0000256" key="4">
    <source>
        <dbReference type="SAM" id="MobiDB-lite"/>
    </source>
</evidence>
<dbReference type="GO" id="GO:0030877">
    <property type="term" value="C:beta-catenin destruction complex"/>
    <property type="evidence" value="ECO:0007669"/>
    <property type="project" value="TreeGrafter"/>
</dbReference>
<comment type="similarity">
    <text evidence="1">Belongs to the adenomatous polyposis coli (APC) family.</text>
</comment>
<dbReference type="GO" id="GO:0001708">
    <property type="term" value="P:cell fate specification"/>
    <property type="evidence" value="ECO:0007669"/>
    <property type="project" value="TreeGrafter"/>
</dbReference>
<keyword evidence="5" id="KW-1185">Reference proteome</keyword>
<evidence type="ECO:0000256" key="2">
    <source>
        <dbReference type="ARBA" id="ARBA00022687"/>
    </source>
</evidence>
<feature type="compositionally biased region" description="Pro residues" evidence="4">
    <location>
        <begin position="888"/>
        <end position="898"/>
    </location>
</feature>
<evidence type="ECO:0000313" key="6">
    <source>
        <dbReference type="RefSeq" id="XP_025417116.1"/>
    </source>
</evidence>
<feature type="region of interest" description="Disordered" evidence="4">
    <location>
        <begin position="879"/>
        <end position="900"/>
    </location>
</feature>
<dbReference type="SMART" id="SM00185">
    <property type="entry name" value="ARM"/>
    <property type="match status" value="7"/>
</dbReference>
<evidence type="ECO:0000256" key="1">
    <source>
        <dbReference type="ARBA" id="ARBA00009051"/>
    </source>
</evidence>